<dbReference type="EMBL" id="CP000155">
    <property type="protein sequence ID" value="ABC28603.1"/>
    <property type="molecule type" value="Genomic_DNA"/>
</dbReference>
<keyword evidence="5" id="KW-0597">Phosphoprotein</keyword>
<dbReference type="SUPFAM" id="SSF47384">
    <property type="entry name" value="Homodimeric domain of signal transducing histidine kinase"/>
    <property type="match status" value="1"/>
</dbReference>
<dbReference type="Gene3D" id="3.30.565.10">
    <property type="entry name" value="Histidine kinase-like ATPase, C-terminal domain"/>
    <property type="match status" value="1"/>
</dbReference>
<dbReference type="AlphaFoldDB" id="Q2SL71"/>
<dbReference type="InterPro" id="IPR050980">
    <property type="entry name" value="2C_sensor_his_kinase"/>
</dbReference>
<name>Q2SL71_HAHCH</name>
<evidence type="ECO:0000259" key="11">
    <source>
        <dbReference type="PROSITE" id="PS50109"/>
    </source>
</evidence>
<dbReference type="OrthoDB" id="9804645at2"/>
<dbReference type="GO" id="GO:0005886">
    <property type="term" value="C:plasma membrane"/>
    <property type="evidence" value="ECO:0007669"/>
    <property type="project" value="UniProtKB-SubCell"/>
</dbReference>
<evidence type="ECO:0000256" key="4">
    <source>
        <dbReference type="ARBA" id="ARBA00022475"/>
    </source>
</evidence>
<evidence type="ECO:0000256" key="1">
    <source>
        <dbReference type="ARBA" id="ARBA00000085"/>
    </source>
</evidence>
<dbReference type="GO" id="GO:0000155">
    <property type="term" value="F:phosphorelay sensor kinase activity"/>
    <property type="evidence" value="ECO:0007669"/>
    <property type="project" value="InterPro"/>
</dbReference>
<keyword evidence="9" id="KW-0067">ATP-binding</keyword>
<dbReference type="PANTHER" id="PTHR44936:SF10">
    <property type="entry name" value="SENSOR PROTEIN RSTB"/>
    <property type="match status" value="1"/>
</dbReference>
<proteinExistence type="predicted"/>
<keyword evidence="8 13" id="KW-0418">Kinase</keyword>
<dbReference type="KEGG" id="hch:HCH_01758"/>
<dbReference type="PROSITE" id="PS50109">
    <property type="entry name" value="HIS_KIN"/>
    <property type="match status" value="1"/>
</dbReference>
<keyword evidence="10" id="KW-1133">Transmembrane helix</keyword>
<dbReference type="InterPro" id="IPR003661">
    <property type="entry name" value="HisK_dim/P_dom"/>
</dbReference>
<dbReference type="CDD" id="cd06225">
    <property type="entry name" value="HAMP"/>
    <property type="match status" value="1"/>
</dbReference>
<dbReference type="eggNOG" id="COG2205">
    <property type="taxonomic scope" value="Bacteria"/>
</dbReference>
<evidence type="ECO:0000256" key="9">
    <source>
        <dbReference type="ARBA" id="ARBA00022840"/>
    </source>
</evidence>
<keyword evidence="10" id="KW-0812">Transmembrane</keyword>
<feature type="transmembrane region" description="Helical" evidence="10">
    <location>
        <begin position="219"/>
        <end position="243"/>
    </location>
</feature>
<dbReference type="SUPFAM" id="SSF55874">
    <property type="entry name" value="ATPase domain of HSP90 chaperone/DNA topoisomerase II/histidine kinase"/>
    <property type="match status" value="1"/>
</dbReference>
<dbReference type="SMART" id="SM00304">
    <property type="entry name" value="HAMP"/>
    <property type="match status" value="1"/>
</dbReference>
<keyword evidence="6" id="KW-0808">Transferase</keyword>
<dbReference type="SMART" id="SM00387">
    <property type="entry name" value="HATPase_c"/>
    <property type="match status" value="1"/>
</dbReference>
<dbReference type="CDD" id="cd00082">
    <property type="entry name" value="HisKA"/>
    <property type="match status" value="1"/>
</dbReference>
<evidence type="ECO:0000313" key="13">
    <source>
        <dbReference type="EMBL" id="ABC28603.1"/>
    </source>
</evidence>
<dbReference type="InterPro" id="IPR003660">
    <property type="entry name" value="HAMP_dom"/>
</dbReference>
<dbReference type="Gene3D" id="1.10.287.130">
    <property type="match status" value="1"/>
</dbReference>
<keyword evidence="7" id="KW-0547">Nucleotide-binding</keyword>
<evidence type="ECO:0000259" key="12">
    <source>
        <dbReference type="PROSITE" id="PS50885"/>
    </source>
</evidence>
<dbReference type="Pfam" id="PF00672">
    <property type="entry name" value="HAMP"/>
    <property type="match status" value="1"/>
</dbReference>
<dbReference type="SUPFAM" id="SSF158472">
    <property type="entry name" value="HAMP domain-like"/>
    <property type="match status" value="1"/>
</dbReference>
<dbReference type="SMART" id="SM00388">
    <property type="entry name" value="HisKA"/>
    <property type="match status" value="1"/>
</dbReference>
<evidence type="ECO:0000256" key="8">
    <source>
        <dbReference type="ARBA" id="ARBA00022777"/>
    </source>
</evidence>
<dbReference type="Proteomes" id="UP000000238">
    <property type="component" value="Chromosome"/>
</dbReference>
<dbReference type="InterPro" id="IPR036890">
    <property type="entry name" value="HATPase_C_sf"/>
</dbReference>
<evidence type="ECO:0000256" key="10">
    <source>
        <dbReference type="SAM" id="Phobius"/>
    </source>
</evidence>
<sequence length="522" mass="58611">MNNVFLRVYSGVALSLLVYAVIALGLFHSINAVRYLQYREQRVAPLFNWVIEQPEERLEFLKSITTADLTFDLLAPAEFEFSRLERERLAYGQTIVLSNNAGIHAFAQAGPDKMLGAYFADLPLESALWAARLISLQTRAVAKESRDDTLLELGKTFNLSASLVPLSVIAEWPANIQGRFLKEGWTSLPSQGRKGDALAVSFDKQFILQIDPVPTFNPWAWPVLTTLIVAGLVCIGATLYLLLEKLERRLRKLESVASRIARGELDARVDDNRFDAVGRLGTVFNRMAEHIQRLVAVQREMIHAVSHELRTPVARIRFGVQMIEDSTEDQFLHKQLSGIDSDIQELNELIDEILTYARLEQGGPILDFQEANVKDIVNQVVGEQSSVKPNLEISAEFVRGSDRWKVSEVEPRYIHRSVQNLVGNATRYAKSKVVVHCNFGQETCRIDVEDDGPGIPESDWERVFTAFARLDDSRTRSSGGYGLGLSIVRRILYWHGGQAFVGRSENLGGAKFSLVWPRKQGA</sequence>
<dbReference type="STRING" id="349521.HCH_01758"/>
<evidence type="ECO:0000256" key="7">
    <source>
        <dbReference type="ARBA" id="ARBA00022741"/>
    </source>
</evidence>
<keyword evidence="4" id="KW-1003">Cell membrane</keyword>
<keyword evidence="10" id="KW-0472">Membrane</keyword>
<organism evidence="13 14">
    <name type="scientific">Hahella chejuensis (strain KCTC 2396)</name>
    <dbReference type="NCBI Taxonomy" id="349521"/>
    <lineage>
        <taxon>Bacteria</taxon>
        <taxon>Pseudomonadati</taxon>
        <taxon>Pseudomonadota</taxon>
        <taxon>Gammaproteobacteria</taxon>
        <taxon>Oceanospirillales</taxon>
        <taxon>Hahellaceae</taxon>
        <taxon>Hahella</taxon>
    </lineage>
</organism>
<dbReference type="EC" id="2.7.13.3" evidence="3"/>
<dbReference type="PRINTS" id="PR00344">
    <property type="entry name" value="BCTRLSENSOR"/>
</dbReference>
<comment type="catalytic activity">
    <reaction evidence="1">
        <text>ATP + protein L-histidine = ADP + protein N-phospho-L-histidine.</text>
        <dbReference type="EC" id="2.7.13.3"/>
    </reaction>
</comment>
<feature type="domain" description="HAMP" evidence="12">
    <location>
        <begin position="244"/>
        <end position="296"/>
    </location>
</feature>
<dbReference type="InterPro" id="IPR036097">
    <property type="entry name" value="HisK_dim/P_sf"/>
</dbReference>
<dbReference type="InterPro" id="IPR005467">
    <property type="entry name" value="His_kinase_dom"/>
</dbReference>
<gene>
    <name evidence="13" type="ordered locus">HCH_01758</name>
</gene>
<dbReference type="PROSITE" id="PS50885">
    <property type="entry name" value="HAMP"/>
    <property type="match status" value="1"/>
</dbReference>
<evidence type="ECO:0000256" key="3">
    <source>
        <dbReference type="ARBA" id="ARBA00012438"/>
    </source>
</evidence>
<protein>
    <recommendedName>
        <fullName evidence="3">histidine kinase</fullName>
        <ecNumber evidence="3">2.7.13.3</ecNumber>
    </recommendedName>
</protein>
<evidence type="ECO:0000256" key="5">
    <source>
        <dbReference type="ARBA" id="ARBA00022553"/>
    </source>
</evidence>
<dbReference type="HOGENOM" id="CLU_000445_89_27_6"/>
<dbReference type="RefSeq" id="WP_011395675.1">
    <property type="nucleotide sequence ID" value="NC_007645.1"/>
</dbReference>
<accession>Q2SL71</accession>
<dbReference type="InterPro" id="IPR003594">
    <property type="entry name" value="HATPase_dom"/>
</dbReference>
<dbReference type="InterPro" id="IPR004358">
    <property type="entry name" value="Sig_transdc_His_kin-like_C"/>
</dbReference>
<comment type="subcellular location">
    <subcellularLocation>
        <location evidence="2">Cell membrane</location>
        <topology evidence="2">Multi-pass membrane protein</topology>
    </subcellularLocation>
</comment>
<evidence type="ECO:0000256" key="2">
    <source>
        <dbReference type="ARBA" id="ARBA00004651"/>
    </source>
</evidence>
<evidence type="ECO:0000313" key="14">
    <source>
        <dbReference type="Proteomes" id="UP000000238"/>
    </source>
</evidence>
<dbReference type="Pfam" id="PF00512">
    <property type="entry name" value="HisKA"/>
    <property type="match status" value="1"/>
</dbReference>
<dbReference type="GO" id="GO:0005524">
    <property type="term" value="F:ATP binding"/>
    <property type="evidence" value="ECO:0007669"/>
    <property type="project" value="UniProtKB-KW"/>
</dbReference>
<dbReference type="Pfam" id="PF02518">
    <property type="entry name" value="HATPase_c"/>
    <property type="match status" value="1"/>
</dbReference>
<dbReference type="PANTHER" id="PTHR44936">
    <property type="entry name" value="SENSOR PROTEIN CREC"/>
    <property type="match status" value="1"/>
</dbReference>
<keyword evidence="14" id="KW-1185">Reference proteome</keyword>
<feature type="domain" description="Histidine kinase" evidence="11">
    <location>
        <begin position="304"/>
        <end position="520"/>
    </location>
</feature>
<reference evidence="13 14" key="1">
    <citation type="journal article" date="2005" name="Nucleic Acids Res.">
        <title>Genomic blueprint of Hahella chejuensis, a marine microbe producing an algicidal agent.</title>
        <authorList>
            <person name="Jeong H."/>
            <person name="Yim J.H."/>
            <person name="Lee C."/>
            <person name="Choi S.-H."/>
            <person name="Park Y.K."/>
            <person name="Yoon S.H."/>
            <person name="Hur C.-G."/>
            <person name="Kang H.-Y."/>
            <person name="Kim D."/>
            <person name="Lee H.H."/>
            <person name="Park K.H."/>
            <person name="Park S.-H."/>
            <person name="Park H.-S."/>
            <person name="Lee H.K."/>
            <person name="Oh T.K."/>
            <person name="Kim J.F."/>
        </authorList>
    </citation>
    <scope>NUCLEOTIDE SEQUENCE [LARGE SCALE GENOMIC DNA]</scope>
    <source>
        <strain evidence="13 14">KCTC 2396</strain>
    </source>
</reference>
<dbReference type="Gene3D" id="1.10.8.500">
    <property type="entry name" value="HAMP domain in histidine kinase"/>
    <property type="match status" value="1"/>
</dbReference>
<evidence type="ECO:0000256" key="6">
    <source>
        <dbReference type="ARBA" id="ARBA00022679"/>
    </source>
</evidence>